<comment type="caution">
    <text evidence="2">The sequence shown here is derived from an EMBL/GenBank/DDBJ whole genome shotgun (WGS) entry which is preliminary data.</text>
</comment>
<name>A0A926I483_9FIRM</name>
<keyword evidence="1" id="KW-0812">Transmembrane</keyword>
<keyword evidence="1" id="KW-0472">Membrane</keyword>
<organism evidence="2 3">
    <name type="scientific">Ligaoa zhengdingensis</name>
    <dbReference type="NCBI Taxonomy" id="2763658"/>
    <lineage>
        <taxon>Bacteria</taxon>
        <taxon>Bacillati</taxon>
        <taxon>Bacillota</taxon>
        <taxon>Clostridia</taxon>
        <taxon>Eubacteriales</taxon>
        <taxon>Oscillospiraceae</taxon>
        <taxon>Ligaoa</taxon>
    </lineage>
</organism>
<gene>
    <name evidence="2" type="ORF">H8711_04145</name>
</gene>
<evidence type="ECO:0000256" key="1">
    <source>
        <dbReference type="SAM" id="Phobius"/>
    </source>
</evidence>
<accession>A0A926I483</accession>
<evidence type="ECO:0000313" key="3">
    <source>
        <dbReference type="Proteomes" id="UP000653127"/>
    </source>
</evidence>
<dbReference type="AlphaFoldDB" id="A0A926I483"/>
<keyword evidence="3" id="KW-1185">Reference proteome</keyword>
<sequence length="231" mass="24552">MSRFMIDLPVNQPEEFVRFVSQDFFAKEGFELSRYKQETVWRKGMGLLTCPQFMKVEYRGGVVHLEAWMSQFALPGIYLGEMGVTGAWGWAVKQTLKSRVDTLIGLLSQQAPTPQAAATVPEAPASAAGQAPAVSAPAAPAAQQPIPVAVHDPRGKATASLVLGIVGLLAWLSPMLGTAIGVIGIVMGTMGRKSTARGRATAGLVLSILSVVASAGNFILSVYLMFSGIFW</sequence>
<dbReference type="RefSeq" id="WP_249282280.1">
    <property type="nucleotide sequence ID" value="NZ_JACRST010000004.1"/>
</dbReference>
<proteinExistence type="predicted"/>
<dbReference type="EMBL" id="JACRST010000004">
    <property type="protein sequence ID" value="MBC8546125.1"/>
    <property type="molecule type" value="Genomic_DNA"/>
</dbReference>
<dbReference type="Proteomes" id="UP000653127">
    <property type="component" value="Unassembled WGS sequence"/>
</dbReference>
<feature type="transmembrane region" description="Helical" evidence="1">
    <location>
        <begin position="161"/>
        <end position="188"/>
    </location>
</feature>
<feature type="transmembrane region" description="Helical" evidence="1">
    <location>
        <begin position="200"/>
        <end position="226"/>
    </location>
</feature>
<protein>
    <submittedName>
        <fullName evidence="2">DUF4190 domain-containing protein</fullName>
    </submittedName>
</protein>
<evidence type="ECO:0000313" key="2">
    <source>
        <dbReference type="EMBL" id="MBC8546125.1"/>
    </source>
</evidence>
<reference evidence="2" key="1">
    <citation type="submission" date="2020-08" db="EMBL/GenBank/DDBJ databases">
        <title>Genome public.</title>
        <authorList>
            <person name="Liu C."/>
            <person name="Sun Q."/>
        </authorList>
    </citation>
    <scope>NUCLEOTIDE SEQUENCE</scope>
    <source>
        <strain evidence="2">NSJ-31</strain>
    </source>
</reference>
<keyword evidence="1" id="KW-1133">Transmembrane helix</keyword>